<organism evidence="1 2">
    <name type="scientific">Aquirufa echingensis</name>
    <dbReference type="NCBI Taxonomy" id="3096516"/>
    <lineage>
        <taxon>Bacteria</taxon>
        <taxon>Pseudomonadati</taxon>
        <taxon>Bacteroidota</taxon>
        <taxon>Cytophagia</taxon>
        <taxon>Cytophagales</taxon>
        <taxon>Flectobacillaceae</taxon>
        <taxon>Aquirufa</taxon>
    </lineage>
</organism>
<dbReference type="Proteomes" id="UP001598114">
    <property type="component" value="Unassembled WGS sequence"/>
</dbReference>
<accession>A0ABW6D661</accession>
<reference evidence="1 2" key="1">
    <citation type="submission" date="2024-03" db="EMBL/GenBank/DDBJ databases">
        <title>Aquirufa genome sequencing.</title>
        <authorList>
            <person name="Pitt A."/>
            <person name="Hahn M.W."/>
        </authorList>
    </citation>
    <scope>NUCLEOTIDE SEQUENCE [LARGE SCALE GENOMIC DNA]</scope>
    <source>
        <strain evidence="1 2">PLAD-142S6K</strain>
    </source>
</reference>
<sequence length="149" mass="16771">MKNTLVFFVLMNHPSPLANLGGLPKVRWRRDISARRADKEYQEIDHLFSRSSPLAILKPGLPKVVWGSGTLMVVTHKNYQEAGFFSTKYLPSNPAPLAILKPGLPKVVWGSGTLMVVTHKNYQEAGFFLPSIYPATLYLWQSSNQVCQR</sequence>
<dbReference type="RefSeq" id="WP_377976981.1">
    <property type="nucleotide sequence ID" value="NZ_JBBKYA010000004.1"/>
</dbReference>
<keyword evidence="2" id="KW-1185">Reference proteome</keyword>
<name>A0ABW6D661_9BACT</name>
<dbReference type="EMBL" id="JBBKYA010000004">
    <property type="protein sequence ID" value="MFD3276543.1"/>
    <property type="molecule type" value="Genomic_DNA"/>
</dbReference>
<evidence type="ECO:0000313" key="2">
    <source>
        <dbReference type="Proteomes" id="UP001598114"/>
    </source>
</evidence>
<protein>
    <submittedName>
        <fullName evidence="1">Uncharacterized protein</fullName>
    </submittedName>
</protein>
<evidence type="ECO:0000313" key="1">
    <source>
        <dbReference type="EMBL" id="MFD3276543.1"/>
    </source>
</evidence>
<proteinExistence type="predicted"/>
<gene>
    <name evidence="1" type="ORF">SKC38_09920</name>
</gene>
<comment type="caution">
    <text evidence="1">The sequence shown here is derived from an EMBL/GenBank/DDBJ whole genome shotgun (WGS) entry which is preliminary data.</text>
</comment>